<accession>A0A382CEZ2</accession>
<evidence type="ECO:0000313" key="1">
    <source>
        <dbReference type="EMBL" id="SVB24656.1"/>
    </source>
</evidence>
<proteinExistence type="predicted"/>
<dbReference type="EMBL" id="UINC01034192">
    <property type="protein sequence ID" value="SVB24656.1"/>
    <property type="molecule type" value="Genomic_DNA"/>
</dbReference>
<reference evidence="1" key="1">
    <citation type="submission" date="2018-05" db="EMBL/GenBank/DDBJ databases">
        <authorList>
            <person name="Lanie J.A."/>
            <person name="Ng W.-L."/>
            <person name="Kazmierczak K.M."/>
            <person name="Andrzejewski T.M."/>
            <person name="Davidsen T.M."/>
            <person name="Wayne K.J."/>
            <person name="Tettelin H."/>
            <person name="Glass J.I."/>
            <person name="Rusch D."/>
            <person name="Podicherti R."/>
            <person name="Tsui H.-C.T."/>
            <person name="Winkler M.E."/>
        </authorList>
    </citation>
    <scope>NUCLEOTIDE SEQUENCE</scope>
</reference>
<sequence length="422" mass="46878">MRAKEFLSERPIEEGDASGSTQFNSELGCMLGFVGADATLENLLNPKFKKYNTKIIKPNEVRAQAQLGYDQGLYIPENFNAWVKLGAAIKSKTKYKGKVGWDGTGQGNQGGVADVVFEDGATHSGISIKETSGITLTNTSPKELGFDYTGDIFKSYFEKYWLEWKQAVVDRVLELAQSGRVIGAPSDKKSQTGNDKIRAIQYNHKDHTDEAGNVYEEGTYTIWYGKGPDIKTWKREAFDEDAINKAIKAGNSLMQRVFGDWYQTAIAGAEPKAIEYQEKLFTAFTDKALEEMSKALAKPKALSKLLQMSEEKPYYYYMPESKTKGGKIKPEKLYEVPGTGGSTGINVNLKLAGPIEYKQVKGTGQKYHVKVWNVADGTPDPDAFAIVTLYIRYANGLFAENPTARVQELKGAEHLLWSSIEN</sequence>
<protein>
    <submittedName>
        <fullName evidence="1">Uncharacterized protein</fullName>
    </submittedName>
</protein>
<dbReference type="AlphaFoldDB" id="A0A382CEZ2"/>
<gene>
    <name evidence="1" type="ORF">METZ01_LOCUS177510</name>
</gene>
<name>A0A382CEZ2_9ZZZZ</name>
<organism evidence="1">
    <name type="scientific">marine metagenome</name>
    <dbReference type="NCBI Taxonomy" id="408172"/>
    <lineage>
        <taxon>unclassified sequences</taxon>
        <taxon>metagenomes</taxon>
        <taxon>ecological metagenomes</taxon>
    </lineage>
</organism>